<feature type="region of interest" description="Disordered" evidence="1">
    <location>
        <begin position="519"/>
        <end position="651"/>
    </location>
</feature>
<dbReference type="SMART" id="SM00458">
    <property type="entry name" value="RICIN"/>
    <property type="match status" value="1"/>
</dbReference>
<dbReference type="Gene3D" id="2.80.10.50">
    <property type="match status" value="1"/>
</dbReference>
<name>A0ABV3HT54_9ACTN</name>
<protein>
    <submittedName>
        <fullName evidence="3">Ricin-type beta-trefoil lectin domain protein</fullName>
    </submittedName>
</protein>
<feature type="compositionally biased region" description="Polar residues" evidence="1">
    <location>
        <begin position="519"/>
        <end position="533"/>
    </location>
</feature>
<evidence type="ECO:0000313" key="4">
    <source>
        <dbReference type="Proteomes" id="UP001552521"/>
    </source>
</evidence>
<reference evidence="3 4" key="1">
    <citation type="submission" date="2024-06" db="EMBL/GenBank/DDBJ databases">
        <title>The Natural Products Discovery Center: Release of the First 8490 Sequenced Strains for Exploring Actinobacteria Biosynthetic Diversity.</title>
        <authorList>
            <person name="Kalkreuter E."/>
            <person name="Kautsar S.A."/>
            <person name="Yang D."/>
            <person name="Bader C.D."/>
            <person name="Teijaro C.N."/>
            <person name="Fluegel L."/>
            <person name="Davis C.M."/>
            <person name="Simpson J.R."/>
            <person name="Lauterbach L."/>
            <person name="Steele A.D."/>
            <person name="Gui C."/>
            <person name="Meng S."/>
            <person name="Li G."/>
            <person name="Viehrig K."/>
            <person name="Ye F."/>
            <person name="Su P."/>
            <person name="Kiefer A.F."/>
            <person name="Nichols A."/>
            <person name="Cepeda A.J."/>
            <person name="Yan W."/>
            <person name="Fan B."/>
            <person name="Jiang Y."/>
            <person name="Adhikari A."/>
            <person name="Zheng C.-J."/>
            <person name="Schuster L."/>
            <person name="Cowan T.M."/>
            <person name="Smanski M.J."/>
            <person name="Chevrette M.G."/>
            <person name="De Carvalho L.P.S."/>
            <person name="Shen B."/>
        </authorList>
    </citation>
    <scope>NUCLEOTIDE SEQUENCE [LARGE SCALE GENOMIC DNA]</scope>
    <source>
        <strain evidence="3 4">NPDC049344</strain>
    </source>
</reference>
<keyword evidence="4" id="KW-1185">Reference proteome</keyword>
<dbReference type="EMBL" id="JBFAQK010000010">
    <property type="protein sequence ID" value="MEV4681258.1"/>
    <property type="molecule type" value="Genomic_DNA"/>
</dbReference>
<proteinExistence type="predicted"/>
<feature type="compositionally biased region" description="Low complexity" evidence="1">
    <location>
        <begin position="355"/>
        <end position="371"/>
    </location>
</feature>
<evidence type="ECO:0000313" key="3">
    <source>
        <dbReference type="EMBL" id="MEV4681258.1"/>
    </source>
</evidence>
<feature type="region of interest" description="Disordered" evidence="1">
    <location>
        <begin position="259"/>
        <end position="301"/>
    </location>
</feature>
<organism evidence="3 4">
    <name type="scientific">Streptomyces kurssanovii</name>
    <dbReference type="NCBI Taxonomy" id="67312"/>
    <lineage>
        <taxon>Bacteria</taxon>
        <taxon>Bacillati</taxon>
        <taxon>Actinomycetota</taxon>
        <taxon>Actinomycetes</taxon>
        <taxon>Kitasatosporales</taxon>
        <taxon>Streptomycetaceae</taxon>
        <taxon>Streptomyces</taxon>
    </lineage>
</organism>
<accession>A0ABV3HT54</accession>
<dbReference type="RefSeq" id="WP_364591301.1">
    <property type="nucleotide sequence ID" value="NZ_JBFAQK010000010.1"/>
</dbReference>
<dbReference type="SUPFAM" id="SSF50370">
    <property type="entry name" value="Ricin B-like lectins"/>
    <property type="match status" value="1"/>
</dbReference>
<dbReference type="Proteomes" id="UP001552521">
    <property type="component" value="Unassembled WGS sequence"/>
</dbReference>
<evidence type="ECO:0000256" key="1">
    <source>
        <dbReference type="SAM" id="MobiDB-lite"/>
    </source>
</evidence>
<feature type="region of interest" description="Disordered" evidence="1">
    <location>
        <begin position="346"/>
        <end position="391"/>
    </location>
</feature>
<dbReference type="InterPro" id="IPR000772">
    <property type="entry name" value="Ricin_B_lectin"/>
</dbReference>
<feature type="region of interest" description="Disordered" evidence="1">
    <location>
        <begin position="1"/>
        <end position="20"/>
    </location>
</feature>
<comment type="caution">
    <text evidence="3">The sequence shown here is derived from an EMBL/GenBank/DDBJ whole genome shotgun (WGS) entry which is preliminary data.</text>
</comment>
<feature type="compositionally biased region" description="Basic and acidic residues" evidence="1">
    <location>
        <begin position="586"/>
        <end position="599"/>
    </location>
</feature>
<sequence>MQHPRTPGTAPSSQPGRAPGISDEELAAALQAGGGGLEVQPMATLLARHWQPVFDYASICATSNKTASMLTTAAFAQLMESLARNAAAGALRPHLLVTVRHIAKAWAGDPTVASVLTGLMNPEGPGENRQLVSRAFHVMPMTAQVLLWHAEVEAEGISIPAGLSGLDPRVASAQLEQAREQFRQACVRVHREYAPTAECRHYNRLLDISLRRGGVLIPDIQVHLSECSYCRFAAEQLRQSGGRLGVLLGEALLGGAAGPYLDSRPGRRRRAGAAQDTAGPGPRGPRGSGRHSRGGGPGTLRSLALKGRRIAAVGIAPGALTVGAAAAVTGLLVITLASALWQDDDRQAGPSVPSGAVTGTAPPASGAGTPGPSSPAPDPTATSANHPGAPLTTRLRNAEAGLCLDITAPAPQAGTEVTMAACSSAATQKWVYESDGRLRSSAAPALCLNSHGLDGIVVLDGCTSRTAPDAVDVRYDLTIQGQVIPRWNDRLAMVPASTEPGANVVVKVRDETPAQVWQTDASPMGTRQQSGTGRTAPYAEEVNGPATEHGCVREPCPAPPAGRGSGVATGDPGARSGAGHGVAPDGGRDPGREDVRGGEAEEPAEGGLRRVNDPPQDQGAQQSPPPLVTAVVGRSVTLPPAGPATSGSGVR</sequence>
<feature type="domain" description="Ricin B lectin" evidence="2">
    <location>
        <begin position="389"/>
        <end position="520"/>
    </location>
</feature>
<dbReference type="PROSITE" id="PS50231">
    <property type="entry name" value="RICIN_B_LECTIN"/>
    <property type="match status" value="1"/>
</dbReference>
<dbReference type="InterPro" id="IPR035992">
    <property type="entry name" value="Ricin_B-like_lectins"/>
</dbReference>
<gene>
    <name evidence="3" type="ORF">AB0K36_10840</name>
</gene>
<dbReference type="Pfam" id="PF00652">
    <property type="entry name" value="Ricin_B_lectin"/>
    <property type="match status" value="1"/>
</dbReference>
<evidence type="ECO:0000259" key="2">
    <source>
        <dbReference type="SMART" id="SM00458"/>
    </source>
</evidence>